<dbReference type="EMBL" id="JAMPKM010000001">
    <property type="protein sequence ID" value="MEP0815680.1"/>
    <property type="molecule type" value="Genomic_DNA"/>
</dbReference>
<keyword evidence="2" id="KW-1185">Reference proteome</keyword>
<dbReference type="Proteomes" id="UP001464891">
    <property type="component" value="Unassembled WGS sequence"/>
</dbReference>
<evidence type="ECO:0000313" key="2">
    <source>
        <dbReference type="Proteomes" id="UP001464891"/>
    </source>
</evidence>
<protein>
    <submittedName>
        <fullName evidence="1">Uncharacterized protein</fullName>
    </submittedName>
</protein>
<reference evidence="1 2" key="1">
    <citation type="submission" date="2022-04" db="EMBL/GenBank/DDBJ databases">
        <title>Positive selection, recombination, and allopatry shape intraspecific diversity of widespread and dominant cyanobacteria.</title>
        <authorList>
            <person name="Wei J."/>
            <person name="Shu W."/>
            <person name="Hu C."/>
        </authorList>
    </citation>
    <scope>NUCLEOTIDE SEQUENCE [LARGE SCALE GENOMIC DNA]</scope>
    <source>
        <strain evidence="1 2">GB2-A4</strain>
    </source>
</reference>
<dbReference type="RefSeq" id="WP_190431227.1">
    <property type="nucleotide sequence ID" value="NZ_JAMPKM010000001.1"/>
</dbReference>
<sequence length="55" mass="5893">MSAPNAKPFEGDRSQQCLINSFGLGKAFSFELMVFASSSTAECFTPTDTSITGYC</sequence>
<comment type="caution">
    <text evidence="1">The sequence shown here is derived from an EMBL/GenBank/DDBJ whole genome shotgun (WGS) entry which is preliminary data.</text>
</comment>
<evidence type="ECO:0000313" key="1">
    <source>
        <dbReference type="EMBL" id="MEP0815680.1"/>
    </source>
</evidence>
<gene>
    <name evidence="1" type="ORF">NC998_01060</name>
</gene>
<name>A0ABV0J1N2_9CYAN</name>
<organism evidence="1 2">
    <name type="scientific">Trichocoleus desertorum GB2-A4</name>
    <dbReference type="NCBI Taxonomy" id="2933944"/>
    <lineage>
        <taxon>Bacteria</taxon>
        <taxon>Bacillati</taxon>
        <taxon>Cyanobacteriota</taxon>
        <taxon>Cyanophyceae</taxon>
        <taxon>Leptolyngbyales</taxon>
        <taxon>Trichocoleusaceae</taxon>
        <taxon>Trichocoleus</taxon>
    </lineage>
</organism>
<accession>A0ABV0J1N2</accession>
<proteinExistence type="predicted"/>